<evidence type="ECO:0000256" key="2">
    <source>
        <dbReference type="ARBA" id="ARBA00010052"/>
    </source>
</evidence>
<keyword evidence="9" id="KW-0472">Membrane</keyword>
<dbReference type="CDD" id="cd00091">
    <property type="entry name" value="NUC"/>
    <property type="match status" value="1"/>
</dbReference>
<feature type="region of interest" description="Disordered" evidence="8">
    <location>
        <begin position="65"/>
        <end position="100"/>
    </location>
</feature>
<dbReference type="Pfam" id="PF01223">
    <property type="entry name" value="Endonuclease_NS"/>
    <property type="match status" value="1"/>
</dbReference>
<sequence>MAAKKNQQSKSVYYFIAFLCIVCLAYEPLSKVLSKRKISLENKQTTEKTIIEQIAERKTNSEKIKSIDLKKQEKRTSTKTPDKSQKQTTTSSTTIPTHARLELPASLKGKRSELILHRTGYSVSYNRDWKIPNWVAWELNRQKLIERESRSNKFLPDPDLTVKEAVTTDDYKRSGWDRGHMCPAGDNRWHWKAMQESFYMTNICPQNNNLNRGDWKELEENCRKWAEREGKIYIVCGPILYNMKHEIIGKEHKIIVPEAFFKVILCTTSKPAKSIGFIYKNTSGNRPLDAYVNSVDDIERITGIDFFPALPDPLEKQVESSYNLKLWK</sequence>
<keyword evidence="4" id="KW-0479">Metal-binding</keyword>
<evidence type="ECO:0000313" key="12">
    <source>
        <dbReference type="EMBL" id="EJX10079.1"/>
    </source>
</evidence>
<evidence type="ECO:0000256" key="7">
    <source>
        <dbReference type="ARBA" id="ARBA00022842"/>
    </source>
</evidence>
<comment type="cofactor">
    <cofactor evidence="1">
        <name>Mg(2+)</name>
        <dbReference type="ChEBI" id="CHEBI:18420"/>
    </cofactor>
</comment>
<dbReference type="InterPro" id="IPR018524">
    <property type="entry name" value="DNA/RNA_endonuclease_AS"/>
</dbReference>
<dbReference type="InterPro" id="IPR044925">
    <property type="entry name" value="His-Me_finger_sf"/>
</dbReference>
<evidence type="ECO:0000256" key="8">
    <source>
        <dbReference type="SAM" id="MobiDB-lite"/>
    </source>
</evidence>
<feature type="compositionally biased region" description="Basic and acidic residues" evidence="8">
    <location>
        <begin position="65"/>
        <end position="85"/>
    </location>
</feature>
<dbReference type="PROSITE" id="PS01070">
    <property type="entry name" value="NUCLEASE_NON_SPEC"/>
    <property type="match status" value="1"/>
</dbReference>
<evidence type="ECO:0000256" key="3">
    <source>
        <dbReference type="ARBA" id="ARBA00022722"/>
    </source>
</evidence>
<dbReference type="GO" id="GO:0003676">
    <property type="term" value="F:nucleic acid binding"/>
    <property type="evidence" value="ECO:0007669"/>
    <property type="project" value="InterPro"/>
</dbReference>
<gene>
    <name evidence="12" type="ORF">EVA_01811</name>
</gene>
<evidence type="ECO:0000256" key="1">
    <source>
        <dbReference type="ARBA" id="ARBA00001946"/>
    </source>
</evidence>
<dbReference type="GO" id="GO:0016787">
    <property type="term" value="F:hydrolase activity"/>
    <property type="evidence" value="ECO:0007669"/>
    <property type="project" value="UniProtKB-KW"/>
</dbReference>
<dbReference type="Gene3D" id="3.40.570.10">
    <property type="entry name" value="Extracellular Endonuclease, subunit A"/>
    <property type="match status" value="1"/>
</dbReference>
<organism evidence="12">
    <name type="scientific">gut metagenome</name>
    <dbReference type="NCBI Taxonomy" id="749906"/>
    <lineage>
        <taxon>unclassified sequences</taxon>
        <taxon>metagenomes</taxon>
        <taxon>organismal metagenomes</taxon>
    </lineage>
</organism>
<evidence type="ECO:0000256" key="9">
    <source>
        <dbReference type="SAM" id="Phobius"/>
    </source>
</evidence>
<evidence type="ECO:0000256" key="6">
    <source>
        <dbReference type="ARBA" id="ARBA00022801"/>
    </source>
</evidence>
<reference evidence="12" key="1">
    <citation type="journal article" date="2012" name="PLoS ONE">
        <title>Gene sets for utilization of primary and secondary nutrition supplies in the distal gut of endangered iberian lynx.</title>
        <authorList>
            <person name="Alcaide M."/>
            <person name="Messina E."/>
            <person name="Richter M."/>
            <person name="Bargiela R."/>
            <person name="Peplies J."/>
            <person name="Huws S.A."/>
            <person name="Newbold C.J."/>
            <person name="Golyshin P.N."/>
            <person name="Simon M.A."/>
            <person name="Lopez G."/>
            <person name="Yakimov M.M."/>
            <person name="Ferrer M."/>
        </authorList>
    </citation>
    <scope>NUCLEOTIDE SEQUENCE</scope>
</reference>
<feature type="domain" description="ENPP1-3/EXOG-like endonuclease/phosphodiesterase" evidence="10">
    <location>
        <begin position="118"/>
        <end position="313"/>
    </location>
</feature>
<dbReference type="InterPro" id="IPR044929">
    <property type="entry name" value="DNA/RNA_non-sp_Endonuclease_sf"/>
</dbReference>
<protein>
    <submittedName>
        <fullName evidence="12">DNA/RNA non-specific endonuclease</fullName>
        <ecNumber evidence="12">3.-.-.-</ecNumber>
    </submittedName>
</protein>
<keyword evidence="9" id="KW-0812">Transmembrane</keyword>
<name>J9GQK0_9ZZZZ</name>
<keyword evidence="6 12" id="KW-0378">Hydrolase</keyword>
<feature type="domain" description="DNA/RNA non-specific endonuclease/pyrophosphatase/phosphodiesterase" evidence="11">
    <location>
        <begin position="117"/>
        <end position="313"/>
    </location>
</feature>
<keyword evidence="3" id="KW-0540">Nuclease</keyword>
<dbReference type="SMART" id="SM00477">
    <property type="entry name" value="NUC"/>
    <property type="match status" value="1"/>
</dbReference>
<proteinExistence type="inferred from homology"/>
<dbReference type="GO" id="GO:0046872">
    <property type="term" value="F:metal ion binding"/>
    <property type="evidence" value="ECO:0007669"/>
    <property type="project" value="UniProtKB-KW"/>
</dbReference>
<dbReference type="EC" id="3.-.-.-" evidence="12"/>
<dbReference type="GO" id="GO:0004519">
    <property type="term" value="F:endonuclease activity"/>
    <property type="evidence" value="ECO:0007669"/>
    <property type="project" value="UniProtKB-KW"/>
</dbReference>
<evidence type="ECO:0000256" key="5">
    <source>
        <dbReference type="ARBA" id="ARBA00022759"/>
    </source>
</evidence>
<evidence type="ECO:0000259" key="10">
    <source>
        <dbReference type="SMART" id="SM00477"/>
    </source>
</evidence>
<dbReference type="InterPro" id="IPR001604">
    <property type="entry name" value="Endo_G_ENPP1-like_dom"/>
</dbReference>
<comment type="similarity">
    <text evidence="2">Belongs to the DNA/RNA non-specific endonuclease family.</text>
</comment>
<dbReference type="PANTHER" id="PTHR13966">
    <property type="entry name" value="ENDONUCLEASE RELATED"/>
    <property type="match status" value="1"/>
</dbReference>
<evidence type="ECO:0000256" key="4">
    <source>
        <dbReference type="ARBA" id="ARBA00022723"/>
    </source>
</evidence>
<comment type="caution">
    <text evidence="12">The sequence shown here is derived from an EMBL/GenBank/DDBJ whole genome shotgun (WGS) entry which is preliminary data.</text>
</comment>
<keyword evidence="7" id="KW-0460">Magnesium</keyword>
<feature type="compositionally biased region" description="Low complexity" evidence="8">
    <location>
        <begin position="86"/>
        <end position="97"/>
    </location>
</feature>
<keyword evidence="5 12" id="KW-0255">Endonuclease</keyword>
<keyword evidence="9" id="KW-1133">Transmembrane helix</keyword>
<dbReference type="InterPro" id="IPR040255">
    <property type="entry name" value="Non-specific_endonuclease"/>
</dbReference>
<dbReference type="SMART" id="SM00892">
    <property type="entry name" value="Endonuclease_NS"/>
    <property type="match status" value="1"/>
</dbReference>
<accession>J9GQK0</accession>
<dbReference type="SUPFAM" id="SSF54060">
    <property type="entry name" value="His-Me finger endonucleases"/>
    <property type="match status" value="1"/>
</dbReference>
<dbReference type="InterPro" id="IPR020821">
    <property type="entry name" value="ENPP1-3/EXOG-like_nuc-like"/>
</dbReference>
<dbReference type="EMBL" id="AMCI01000258">
    <property type="protein sequence ID" value="EJX10079.1"/>
    <property type="molecule type" value="Genomic_DNA"/>
</dbReference>
<dbReference type="AlphaFoldDB" id="J9GQK0"/>
<feature type="transmembrane region" description="Helical" evidence="9">
    <location>
        <begin position="12"/>
        <end position="29"/>
    </location>
</feature>
<dbReference type="PANTHER" id="PTHR13966:SF5">
    <property type="entry name" value="ENDONUCLEASE G, MITOCHONDRIAL"/>
    <property type="match status" value="1"/>
</dbReference>
<evidence type="ECO:0000259" key="11">
    <source>
        <dbReference type="SMART" id="SM00892"/>
    </source>
</evidence>